<name>A0ABV5WF01_9BACI</name>
<feature type="transmembrane region" description="Helical" evidence="2">
    <location>
        <begin position="50"/>
        <end position="72"/>
    </location>
</feature>
<dbReference type="Proteomes" id="UP001589609">
    <property type="component" value="Unassembled WGS sequence"/>
</dbReference>
<dbReference type="Pfam" id="PF09335">
    <property type="entry name" value="VTT_dom"/>
    <property type="match status" value="1"/>
</dbReference>
<protein>
    <submittedName>
        <fullName evidence="4">DedA family protein</fullName>
    </submittedName>
</protein>
<evidence type="ECO:0000256" key="2">
    <source>
        <dbReference type="SAM" id="Phobius"/>
    </source>
</evidence>
<keyword evidence="2" id="KW-1133">Transmembrane helix</keyword>
<keyword evidence="5" id="KW-1185">Reference proteome</keyword>
<evidence type="ECO:0000313" key="5">
    <source>
        <dbReference type="Proteomes" id="UP001589609"/>
    </source>
</evidence>
<evidence type="ECO:0000259" key="3">
    <source>
        <dbReference type="Pfam" id="PF09335"/>
    </source>
</evidence>
<gene>
    <name evidence="4" type="ORF">ACFFMS_12140</name>
</gene>
<comment type="caution">
    <text evidence="4">The sequence shown here is derived from an EMBL/GenBank/DDBJ whole genome shotgun (WGS) entry which is preliminary data.</text>
</comment>
<dbReference type="PANTHER" id="PTHR42709:SF9">
    <property type="entry name" value="ALKALINE PHOSPHATASE LIKE PROTEIN"/>
    <property type="match status" value="1"/>
</dbReference>
<reference evidence="4 5" key="1">
    <citation type="submission" date="2024-09" db="EMBL/GenBank/DDBJ databases">
        <authorList>
            <person name="Sun Q."/>
            <person name="Mori K."/>
        </authorList>
    </citation>
    <scope>NUCLEOTIDE SEQUENCE [LARGE SCALE GENOMIC DNA]</scope>
    <source>
        <strain evidence="4 5">JCM 11201</strain>
    </source>
</reference>
<proteinExistence type="inferred from homology"/>
<accession>A0ABV5WF01</accession>
<keyword evidence="2" id="KW-0812">Transmembrane</keyword>
<feature type="transmembrane region" description="Helical" evidence="2">
    <location>
        <begin position="12"/>
        <end position="30"/>
    </location>
</feature>
<comment type="similarity">
    <text evidence="1">Belongs to the DedA family.</text>
</comment>
<feature type="domain" description="VTT" evidence="3">
    <location>
        <begin position="30"/>
        <end position="155"/>
    </location>
</feature>
<organism evidence="4 5">
    <name type="scientific">Ectobacillus funiculus</name>
    <dbReference type="NCBI Taxonomy" id="137993"/>
    <lineage>
        <taxon>Bacteria</taxon>
        <taxon>Bacillati</taxon>
        <taxon>Bacillota</taxon>
        <taxon>Bacilli</taxon>
        <taxon>Bacillales</taxon>
        <taxon>Bacillaceae</taxon>
        <taxon>Ectobacillus</taxon>
    </lineage>
</organism>
<evidence type="ECO:0000313" key="4">
    <source>
        <dbReference type="EMBL" id="MFB9759192.1"/>
    </source>
</evidence>
<keyword evidence="2" id="KW-0472">Membrane</keyword>
<feature type="transmembrane region" description="Helical" evidence="2">
    <location>
        <begin position="136"/>
        <end position="154"/>
    </location>
</feature>
<dbReference type="InterPro" id="IPR051311">
    <property type="entry name" value="DedA_domain"/>
</dbReference>
<dbReference type="PANTHER" id="PTHR42709">
    <property type="entry name" value="ALKALINE PHOSPHATASE LIKE PROTEIN"/>
    <property type="match status" value="1"/>
</dbReference>
<dbReference type="RefSeq" id="WP_379949494.1">
    <property type="nucleotide sequence ID" value="NZ_JBHMAF010000064.1"/>
</dbReference>
<dbReference type="InterPro" id="IPR032816">
    <property type="entry name" value="VTT_dom"/>
</dbReference>
<feature type="transmembrane region" description="Helical" evidence="2">
    <location>
        <begin position="174"/>
        <end position="192"/>
    </location>
</feature>
<evidence type="ECO:0000256" key="1">
    <source>
        <dbReference type="ARBA" id="ARBA00010792"/>
    </source>
</evidence>
<dbReference type="EMBL" id="JBHMAF010000064">
    <property type="protein sequence ID" value="MFB9759192.1"/>
    <property type="molecule type" value="Genomic_DNA"/>
</dbReference>
<sequence>MEQQLMGLLMHYGYLGLILALAGGVVGLPVPDEVLLTFVGYNVSRGHMTYFVALASGYAGAFLGITISYILGLKLGLPALRKWGPKLRITEDNIERTHTLFDKYGPVVLVVGYYLPGVRHLSAYFAGISSMSVRKFCFYAYTGALLWVSLFITLGMKLGDHWSYVESCIHQYGIYLFFFSVFSIPLMIIYLQSTKKSKPSDRV</sequence>